<dbReference type="Proteomes" id="UP001153076">
    <property type="component" value="Unassembled WGS sequence"/>
</dbReference>
<dbReference type="EMBL" id="JAKOGI010001036">
    <property type="protein sequence ID" value="KAJ8428246.1"/>
    <property type="molecule type" value="Genomic_DNA"/>
</dbReference>
<evidence type="ECO:0008006" key="3">
    <source>
        <dbReference type="Google" id="ProtNLM"/>
    </source>
</evidence>
<reference evidence="1" key="1">
    <citation type="submission" date="2022-04" db="EMBL/GenBank/DDBJ databases">
        <title>Carnegiea gigantea Genome sequencing and assembly v2.</title>
        <authorList>
            <person name="Copetti D."/>
            <person name="Sanderson M.J."/>
            <person name="Burquez A."/>
            <person name="Wojciechowski M.F."/>
        </authorList>
    </citation>
    <scope>NUCLEOTIDE SEQUENCE</scope>
    <source>
        <strain evidence="1">SGP5-SGP5p</strain>
        <tissue evidence="1">Aerial part</tissue>
    </source>
</reference>
<dbReference type="SUPFAM" id="SSF52540">
    <property type="entry name" value="P-loop containing nucleoside triphosphate hydrolases"/>
    <property type="match status" value="1"/>
</dbReference>
<dbReference type="Gene3D" id="3.40.50.300">
    <property type="entry name" value="P-loop containing nucleotide triphosphate hydrolases"/>
    <property type="match status" value="1"/>
</dbReference>
<dbReference type="AlphaFoldDB" id="A0A9Q1GWI5"/>
<dbReference type="OrthoDB" id="1743675at2759"/>
<comment type="caution">
    <text evidence="1">The sequence shown here is derived from an EMBL/GenBank/DDBJ whole genome shotgun (WGS) entry which is preliminary data.</text>
</comment>
<protein>
    <recommendedName>
        <fullName evidence="3">NB-ARC domain-containing protein</fullName>
    </recommendedName>
</protein>
<accession>A0A9Q1GWI5</accession>
<dbReference type="InterPro" id="IPR027417">
    <property type="entry name" value="P-loop_NTPase"/>
</dbReference>
<keyword evidence="2" id="KW-1185">Reference proteome</keyword>
<gene>
    <name evidence="1" type="ORF">Cgig2_011926</name>
</gene>
<evidence type="ECO:0000313" key="2">
    <source>
        <dbReference type="Proteomes" id="UP001153076"/>
    </source>
</evidence>
<organism evidence="1 2">
    <name type="scientific">Carnegiea gigantea</name>
    <dbReference type="NCBI Taxonomy" id="171969"/>
    <lineage>
        <taxon>Eukaryota</taxon>
        <taxon>Viridiplantae</taxon>
        <taxon>Streptophyta</taxon>
        <taxon>Embryophyta</taxon>
        <taxon>Tracheophyta</taxon>
        <taxon>Spermatophyta</taxon>
        <taxon>Magnoliopsida</taxon>
        <taxon>eudicotyledons</taxon>
        <taxon>Gunneridae</taxon>
        <taxon>Pentapetalae</taxon>
        <taxon>Caryophyllales</taxon>
        <taxon>Cactineae</taxon>
        <taxon>Cactaceae</taxon>
        <taxon>Cactoideae</taxon>
        <taxon>Echinocereeae</taxon>
        <taxon>Carnegiea</taxon>
    </lineage>
</organism>
<proteinExistence type="predicted"/>
<sequence length="172" mass="19344">MLQVVIDRLASQKVLNFFRQSKFDQFFIHKLQVLMFTVEKLLLDAEKKQMTDSLSNCTDQIATESLQSSLELFYIHQHCYPEHKGNSAYARKHAESEGCLRIEGTFLWWSASKGVNHLFVGRFGGIRSGLRELSVEYLNGFSVFAIVGIGGVGKTTIAKMIYNDAVGAEEGN</sequence>
<evidence type="ECO:0000313" key="1">
    <source>
        <dbReference type="EMBL" id="KAJ8428246.1"/>
    </source>
</evidence>
<name>A0A9Q1GWI5_9CARY</name>